<dbReference type="PROSITE" id="PS51742">
    <property type="entry name" value="PPC"/>
    <property type="match status" value="1"/>
</dbReference>
<feature type="domain" description="PPC" evidence="7">
    <location>
        <begin position="125"/>
        <end position="263"/>
    </location>
</feature>
<keyword evidence="1" id="KW-0805">Transcription regulation</keyword>
<evidence type="ECO:0000256" key="1">
    <source>
        <dbReference type="ARBA" id="ARBA00023015"/>
    </source>
</evidence>
<keyword evidence="6" id="KW-0472">Membrane</keyword>
<evidence type="ECO:0000256" key="3">
    <source>
        <dbReference type="ARBA" id="ARBA00023163"/>
    </source>
</evidence>
<evidence type="ECO:0000256" key="6">
    <source>
        <dbReference type="SAM" id="Phobius"/>
    </source>
</evidence>
<keyword evidence="9" id="KW-1185">Reference proteome</keyword>
<evidence type="ECO:0000313" key="9">
    <source>
        <dbReference type="Proteomes" id="UP001174677"/>
    </source>
</evidence>
<reference evidence="8" key="1">
    <citation type="journal article" date="2023" name="Plant Biotechnol. J.">
        <title>Chromosome-level wild Hevea brasiliensis genome provides new tools for genomic-assisted breeding and valuable loci to elevate rubber yield.</title>
        <authorList>
            <person name="Cheng H."/>
            <person name="Song X."/>
            <person name="Hu Y."/>
            <person name="Wu T."/>
            <person name="Yang Q."/>
            <person name="An Z."/>
            <person name="Feng S."/>
            <person name="Deng Z."/>
            <person name="Wu W."/>
            <person name="Zeng X."/>
            <person name="Tu M."/>
            <person name="Wang X."/>
            <person name="Huang H."/>
        </authorList>
    </citation>
    <scope>NUCLEOTIDE SEQUENCE</scope>
    <source>
        <strain evidence="8">MT/VB/25A 57/8</strain>
    </source>
</reference>
<dbReference type="EMBL" id="JARPOI010000016">
    <property type="protein sequence ID" value="KAJ9146517.1"/>
    <property type="molecule type" value="Genomic_DNA"/>
</dbReference>
<keyword evidence="3" id="KW-0804">Transcription</keyword>
<name>A0ABQ9KRC0_HEVBR</name>
<evidence type="ECO:0000256" key="5">
    <source>
        <dbReference type="SAM" id="MobiDB-lite"/>
    </source>
</evidence>
<dbReference type="Gene3D" id="3.30.1330.80">
    <property type="entry name" value="Hypothetical protein, similar to alpha- acetolactate decarboxylase, domain 2"/>
    <property type="match status" value="1"/>
</dbReference>
<dbReference type="PANTHER" id="PTHR31100">
    <property type="entry name" value="AT-HOOK MOTIF NUCLEAR-LOCALIZED PROTEIN 15"/>
    <property type="match status" value="1"/>
</dbReference>
<protein>
    <recommendedName>
        <fullName evidence="7">PPC domain-containing protein</fullName>
    </recommendedName>
</protein>
<sequence length="320" mass="33428">MKGEYVEPHHPPKHENVTPMNMFSKLHPHHHHHHHHHLPFTQHFQLSRESEDDDTRSTGAAVVTTPSPNTTPTTTTPTQKQKPTEPNSSAGTDGATIEVVRRPRGRPPGSKNKPRPPVIIARDAEPAMSPYILEVPGGSDVVEAISSFCRRKNIGICVLSGSGAVANVTLRQPSTPPGSTITFHGSFDILSISATFLPQAVSYPVPNTFTISLAGPQGQIVGGFVAGSLVAVGAVYVIAATFNNPSYHRLPGEDEGRNSGSGGGGEGHSPSVSGAGAGGGDSGHTQGGGESCGMAMYSSHSPSDVIWAPTARPPLPPPPF</sequence>
<feature type="region of interest" description="Disordered" evidence="5">
    <location>
        <begin position="1"/>
        <end position="117"/>
    </location>
</feature>
<evidence type="ECO:0000259" key="7">
    <source>
        <dbReference type="PROSITE" id="PS51742"/>
    </source>
</evidence>
<comment type="caution">
    <text evidence="8">The sequence shown here is derived from an EMBL/GenBank/DDBJ whole genome shotgun (WGS) entry which is preliminary data.</text>
</comment>
<keyword evidence="2" id="KW-0238">DNA-binding</keyword>
<organism evidence="8 9">
    <name type="scientific">Hevea brasiliensis</name>
    <name type="common">Para rubber tree</name>
    <name type="synonym">Siphonia brasiliensis</name>
    <dbReference type="NCBI Taxonomy" id="3981"/>
    <lineage>
        <taxon>Eukaryota</taxon>
        <taxon>Viridiplantae</taxon>
        <taxon>Streptophyta</taxon>
        <taxon>Embryophyta</taxon>
        <taxon>Tracheophyta</taxon>
        <taxon>Spermatophyta</taxon>
        <taxon>Magnoliopsida</taxon>
        <taxon>eudicotyledons</taxon>
        <taxon>Gunneridae</taxon>
        <taxon>Pentapetalae</taxon>
        <taxon>rosids</taxon>
        <taxon>fabids</taxon>
        <taxon>Malpighiales</taxon>
        <taxon>Euphorbiaceae</taxon>
        <taxon>Crotonoideae</taxon>
        <taxon>Micrandreae</taxon>
        <taxon>Hevea</taxon>
    </lineage>
</organism>
<evidence type="ECO:0000256" key="4">
    <source>
        <dbReference type="ARBA" id="ARBA00023242"/>
    </source>
</evidence>
<feature type="compositionally biased region" description="Gly residues" evidence="5">
    <location>
        <begin position="275"/>
        <end position="291"/>
    </location>
</feature>
<dbReference type="Pfam" id="PF03479">
    <property type="entry name" value="PCC"/>
    <property type="match status" value="1"/>
</dbReference>
<dbReference type="InterPro" id="IPR014476">
    <property type="entry name" value="AHL15-29"/>
</dbReference>
<feature type="compositionally biased region" description="Basic residues" evidence="5">
    <location>
        <begin position="26"/>
        <end position="38"/>
    </location>
</feature>
<keyword evidence="4" id="KW-0539">Nucleus</keyword>
<keyword evidence="6" id="KW-0812">Transmembrane</keyword>
<dbReference type="InterPro" id="IPR005175">
    <property type="entry name" value="PPC_dom"/>
</dbReference>
<accession>A0ABQ9KRC0</accession>
<dbReference type="CDD" id="cd11378">
    <property type="entry name" value="DUF296"/>
    <property type="match status" value="1"/>
</dbReference>
<evidence type="ECO:0000313" key="8">
    <source>
        <dbReference type="EMBL" id="KAJ9146517.1"/>
    </source>
</evidence>
<feature type="transmembrane region" description="Helical" evidence="6">
    <location>
        <begin position="220"/>
        <end position="242"/>
    </location>
</feature>
<proteinExistence type="predicted"/>
<dbReference type="SUPFAM" id="SSF117856">
    <property type="entry name" value="AF0104/ALDC/Ptd012-like"/>
    <property type="match status" value="1"/>
</dbReference>
<keyword evidence="6" id="KW-1133">Transmembrane helix</keyword>
<gene>
    <name evidence="8" type="ORF">P3X46_028772</name>
</gene>
<evidence type="ECO:0000256" key="2">
    <source>
        <dbReference type="ARBA" id="ARBA00023125"/>
    </source>
</evidence>
<dbReference type="PANTHER" id="PTHR31100:SF69">
    <property type="entry name" value="AT-HOOK MOTIF NUCLEAR-LOCALIZED PROTEIN 17-RELATED"/>
    <property type="match status" value="1"/>
</dbReference>
<feature type="region of interest" description="Disordered" evidence="5">
    <location>
        <begin position="247"/>
        <end position="297"/>
    </location>
</feature>
<dbReference type="Proteomes" id="UP001174677">
    <property type="component" value="Chromosome 16"/>
</dbReference>
<feature type="compositionally biased region" description="Basic and acidic residues" evidence="5">
    <location>
        <begin position="1"/>
        <end position="16"/>
    </location>
</feature>
<feature type="compositionally biased region" description="Low complexity" evidence="5">
    <location>
        <begin position="64"/>
        <end position="87"/>
    </location>
</feature>